<evidence type="ECO:0000313" key="2">
    <source>
        <dbReference type="Proteomes" id="UP000275925"/>
    </source>
</evidence>
<name>A0A388TFZ6_9BACT</name>
<protein>
    <submittedName>
        <fullName evidence="1">Uncharacterized protein</fullName>
    </submittedName>
</protein>
<dbReference type="EMBL" id="BGZO01000012">
    <property type="protein sequence ID" value="GBR75974.1"/>
    <property type="molecule type" value="Genomic_DNA"/>
</dbReference>
<accession>A0A388TFZ6</accession>
<proteinExistence type="predicted"/>
<dbReference type="Proteomes" id="UP000275925">
    <property type="component" value="Unassembled WGS sequence"/>
</dbReference>
<evidence type="ECO:0000313" key="1">
    <source>
        <dbReference type="EMBL" id="GBR75974.1"/>
    </source>
</evidence>
<organism evidence="1 2">
    <name type="scientific">Candidatus Termititenax persephonae</name>
    <dbReference type="NCBI Taxonomy" id="2218525"/>
    <lineage>
        <taxon>Bacteria</taxon>
        <taxon>Bacillati</taxon>
        <taxon>Candidatus Margulisiibacteriota</taxon>
        <taxon>Candidatus Termititenacia</taxon>
        <taxon>Candidatus Termititenacales</taxon>
        <taxon>Candidatus Termititenacaceae</taxon>
        <taxon>Candidatus Termititenax</taxon>
    </lineage>
</organism>
<gene>
    <name evidence="1" type="ORF">NO2_0594</name>
</gene>
<comment type="caution">
    <text evidence="1">The sequence shown here is derived from an EMBL/GenBank/DDBJ whole genome shotgun (WGS) entry which is preliminary data.</text>
</comment>
<dbReference type="AlphaFoldDB" id="A0A388TFZ6"/>
<reference evidence="1 2" key="1">
    <citation type="journal article" date="2019" name="ISME J.">
        <title>Genome analyses of uncultured TG2/ZB3 bacteria in 'Margulisbacteria' specifically attached to ectosymbiotic spirochetes of protists in the termite gut.</title>
        <authorList>
            <person name="Utami Y.D."/>
            <person name="Kuwahara H."/>
            <person name="Igai K."/>
            <person name="Murakami T."/>
            <person name="Sugaya K."/>
            <person name="Morikawa T."/>
            <person name="Nagura Y."/>
            <person name="Yuki M."/>
            <person name="Deevong P."/>
            <person name="Inoue T."/>
            <person name="Kihara K."/>
            <person name="Lo N."/>
            <person name="Yamada A."/>
            <person name="Ohkuma M."/>
            <person name="Hongoh Y."/>
        </authorList>
    </citation>
    <scope>NUCLEOTIDE SEQUENCE [LARGE SCALE GENOMIC DNA]</scope>
    <source>
        <strain evidence="1">NkOx7-02</strain>
    </source>
</reference>
<keyword evidence="2" id="KW-1185">Reference proteome</keyword>
<sequence length="104" mass="12129">MSDFNFSVPANNDVYRQYNVSNPRWLTKSRDYNPPPGYRREQDNITERDVMKLLREGKTETVDALIAQLKSDNKLVEADKVELIKKEFTEAGKEGRIILMYGEE</sequence>